<dbReference type="InterPro" id="IPR027417">
    <property type="entry name" value="P-loop_NTPase"/>
</dbReference>
<evidence type="ECO:0000256" key="8">
    <source>
        <dbReference type="ARBA" id="ARBA00034617"/>
    </source>
</evidence>
<comment type="catalytic activity">
    <reaction evidence="8">
        <text>Couples ATP hydrolysis with the unwinding of duplex DNA by translocating in the 3'-5' direction.</text>
        <dbReference type="EC" id="5.6.2.4"/>
    </reaction>
</comment>
<dbReference type="InterPro" id="IPR057842">
    <property type="entry name" value="WH_MER3"/>
</dbReference>
<evidence type="ECO:0000256" key="1">
    <source>
        <dbReference type="ARBA" id="ARBA00010140"/>
    </source>
</evidence>
<dbReference type="Pfam" id="PF23445">
    <property type="entry name" value="WHD_SNRNP200"/>
    <property type="match status" value="1"/>
</dbReference>
<dbReference type="SUPFAM" id="SSF158702">
    <property type="entry name" value="Sec63 N-terminal domain-like"/>
    <property type="match status" value="1"/>
</dbReference>
<dbReference type="InterPro" id="IPR011545">
    <property type="entry name" value="DEAD/DEAH_box_helicase_dom"/>
</dbReference>
<evidence type="ECO:0000256" key="7">
    <source>
        <dbReference type="ARBA" id="ARBA00023254"/>
    </source>
</evidence>
<keyword evidence="7" id="KW-0469">Meiosis</keyword>
<proteinExistence type="inferred from homology"/>
<dbReference type="EMBL" id="JBBWWR010000010">
    <property type="protein sequence ID" value="KAK8960638.1"/>
    <property type="molecule type" value="Genomic_DNA"/>
</dbReference>
<dbReference type="InterPro" id="IPR004179">
    <property type="entry name" value="Sec63-dom"/>
</dbReference>
<keyword evidence="2" id="KW-0547">Nucleotide-binding</keyword>
<dbReference type="Gene3D" id="1.10.3380.10">
    <property type="entry name" value="Sec63 N-terminal domain-like domain"/>
    <property type="match status" value="1"/>
</dbReference>
<dbReference type="CDD" id="cd18795">
    <property type="entry name" value="SF2_C_Ski2"/>
    <property type="match status" value="1"/>
</dbReference>
<dbReference type="InterPro" id="IPR014001">
    <property type="entry name" value="Helicase_ATP-bd"/>
</dbReference>
<keyword evidence="14" id="KW-1185">Reference proteome</keyword>
<organism evidence="13 14">
    <name type="scientific">Platanthera guangdongensis</name>
    <dbReference type="NCBI Taxonomy" id="2320717"/>
    <lineage>
        <taxon>Eukaryota</taxon>
        <taxon>Viridiplantae</taxon>
        <taxon>Streptophyta</taxon>
        <taxon>Embryophyta</taxon>
        <taxon>Tracheophyta</taxon>
        <taxon>Spermatophyta</taxon>
        <taxon>Magnoliopsida</taxon>
        <taxon>Liliopsida</taxon>
        <taxon>Asparagales</taxon>
        <taxon>Orchidaceae</taxon>
        <taxon>Orchidoideae</taxon>
        <taxon>Orchideae</taxon>
        <taxon>Orchidinae</taxon>
        <taxon>Platanthera</taxon>
    </lineage>
</organism>
<evidence type="ECO:0000259" key="11">
    <source>
        <dbReference type="PROSITE" id="PS51192"/>
    </source>
</evidence>
<dbReference type="PANTHER" id="PTHR47835:SF3">
    <property type="entry name" value="HELICASE FOR MEIOSIS 1"/>
    <property type="match status" value="1"/>
</dbReference>
<dbReference type="Proteomes" id="UP001412067">
    <property type="component" value="Unassembled WGS sequence"/>
</dbReference>
<evidence type="ECO:0000256" key="5">
    <source>
        <dbReference type="ARBA" id="ARBA00022840"/>
    </source>
</evidence>
<dbReference type="InterPro" id="IPR052247">
    <property type="entry name" value="Meiotic_Crossover_Helicase"/>
</dbReference>
<dbReference type="PROSITE" id="PS51194">
    <property type="entry name" value="HELICASE_CTER"/>
    <property type="match status" value="1"/>
</dbReference>
<dbReference type="Pfam" id="PF02889">
    <property type="entry name" value="Sec63"/>
    <property type="match status" value="1"/>
</dbReference>
<name>A0ABR2MCH6_9ASPA</name>
<comment type="caution">
    <text evidence="13">The sequence shown here is derived from an EMBL/GenBank/DDBJ whole genome shotgun (WGS) entry which is preliminary data.</text>
</comment>
<keyword evidence="5" id="KW-0067">ATP-binding</keyword>
<keyword evidence="4" id="KW-0347">Helicase</keyword>
<dbReference type="SMART" id="SM00490">
    <property type="entry name" value="HELICc"/>
    <property type="match status" value="1"/>
</dbReference>
<feature type="domain" description="Helicase C-terminal" evidence="12">
    <location>
        <begin position="287"/>
        <end position="504"/>
    </location>
</feature>
<protein>
    <recommendedName>
        <fullName evidence="9">DNA 3'-5' helicase</fullName>
        <ecNumber evidence="9">5.6.2.4</ecNumber>
    </recommendedName>
</protein>
<dbReference type="EC" id="5.6.2.4" evidence="9"/>
<evidence type="ECO:0000313" key="13">
    <source>
        <dbReference type="EMBL" id="KAK8960638.1"/>
    </source>
</evidence>
<feature type="domain" description="Helicase ATP-binding" evidence="11">
    <location>
        <begin position="104"/>
        <end position="257"/>
    </location>
</feature>
<dbReference type="Gene3D" id="1.10.10.10">
    <property type="entry name" value="Winged helix-like DNA-binding domain superfamily/Winged helix DNA-binding domain"/>
    <property type="match status" value="1"/>
</dbReference>
<comment type="catalytic activity">
    <reaction evidence="10">
        <text>ATP + H2O = ADP + phosphate + H(+)</text>
        <dbReference type="Rhea" id="RHEA:13065"/>
        <dbReference type="ChEBI" id="CHEBI:15377"/>
        <dbReference type="ChEBI" id="CHEBI:15378"/>
        <dbReference type="ChEBI" id="CHEBI:30616"/>
        <dbReference type="ChEBI" id="CHEBI:43474"/>
        <dbReference type="ChEBI" id="CHEBI:456216"/>
        <dbReference type="EC" id="5.6.2.4"/>
    </reaction>
</comment>
<dbReference type="SMART" id="SM00487">
    <property type="entry name" value="DEXDc"/>
    <property type="match status" value="1"/>
</dbReference>
<dbReference type="InterPro" id="IPR036388">
    <property type="entry name" value="WH-like_DNA-bd_sf"/>
</dbReference>
<reference evidence="13 14" key="1">
    <citation type="journal article" date="2022" name="Nat. Plants">
        <title>Genomes of leafy and leafless Platanthera orchids illuminate the evolution of mycoheterotrophy.</title>
        <authorList>
            <person name="Li M.H."/>
            <person name="Liu K.W."/>
            <person name="Li Z."/>
            <person name="Lu H.C."/>
            <person name="Ye Q.L."/>
            <person name="Zhang D."/>
            <person name="Wang J.Y."/>
            <person name="Li Y.F."/>
            <person name="Zhong Z.M."/>
            <person name="Liu X."/>
            <person name="Yu X."/>
            <person name="Liu D.K."/>
            <person name="Tu X.D."/>
            <person name="Liu B."/>
            <person name="Hao Y."/>
            <person name="Liao X.Y."/>
            <person name="Jiang Y.T."/>
            <person name="Sun W.H."/>
            <person name="Chen J."/>
            <person name="Chen Y.Q."/>
            <person name="Ai Y."/>
            <person name="Zhai J.W."/>
            <person name="Wu S.S."/>
            <person name="Zhou Z."/>
            <person name="Hsiao Y.Y."/>
            <person name="Wu W.L."/>
            <person name="Chen Y.Y."/>
            <person name="Lin Y.F."/>
            <person name="Hsu J.L."/>
            <person name="Li C.Y."/>
            <person name="Wang Z.W."/>
            <person name="Zhao X."/>
            <person name="Zhong W.Y."/>
            <person name="Ma X.K."/>
            <person name="Ma L."/>
            <person name="Huang J."/>
            <person name="Chen G.Z."/>
            <person name="Huang M.Z."/>
            <person name="Huang L."/>
            <person name="Peng D.H."/>
            <person name="Luo Y.B."/>
            <person name="Zou S.Q."/>
            <person name="Chen S.P."/>
            <person name="Lan S."/>
            <person name="Tsai W.C."/>
            <person name="Van de Peer Y."/>
            <person name="Liu Z.J."/>
        </authorList>
    </citation>
    <scope>NUCLEOTIDE SEQUENCE [LARGE SCALE GENOMIC DNA]</scope>
    <source>
        <strain evidence="13">Lor288</strain>
    </source>
</reference>
<evidence type="ECO:0000256" key="3">
    <source>
        <dbReference type="ARBA" id="ARBA00022801"/>
    </source>
</evidence>
<evidence type="ECO:0000256" key="9">
    <source>
        <dbReference type="ARBA" id="ARBA00034808"/>
    </source>
</evidence>
<sequence length="1201" mass="135078">MTGCSPSQHPSGPGLLPRAALSGHSERSLNNLGAPLEGINPPRCSQGILNNEIFVVIFFSKIKEKIIAPFQRGKLCLCHQGVLRLIPFQYNFGGMSENNKGTRFIKHLQIFGIYIAPSKALVQEKLRNWNMKLPTWGISCLELTSDNESYNTKNIHEADIILTTPEKFDAVTRHGVKDGSLSFFSDISLVLIDEVHLLNDPRGAALEAVVSRIKMLSRSKEMASSPLASVRFLAVSATIPNIEDLAEWLLVPSEGMKRFGEEMRPVKLVTKVFGYAPAKNDFLFEKRLQNFVYDILMQHSRGKSALIFCSTRKGAQETAQHLSQIVSSLGHSNPFIRSKEQHEKLKEASLSCSDKQMQSSILHGVGYHNGGLCLKDRILIEGLFLKGDLQVLCTTNTLAHGVNLPAHTVIIKSTQYFNKEKGLYLEYERSMVLQMCGRAGRPPFDDTGVVIIMTRKATVYLYENLLNGCEMVESQLLPCAIEHLTSEIVQLTVSDISLAIEWLKSSYLYVRIKKNPENYGIKRGIPCEDLEKHMREICVRNINELAEYGMIWTDEDGFLVKPLEPGRLMTKFYLKFATMKSIIEAPGSCGLEDALRIICAAEEISWIQLRRNEKKILNDINFDKGARVRFHVNGENGKKKKRIQTREEKIFVLANDCLTGDPSVHDLSLSQDMNSICTNGSRIAKCMKECFIFRMSYKGAFSSSLLAKCMHQRLWDDSPYLLKQLPGIGMVTAKALHSAGINSFDTMLQADPRRIELVTGRKYPFGNHIKESLLSLPPKIEIHIEETEYKRQGKSKLLIKLIRLSRPKTSNKYHYADLLVGTEEDNAILFHEKIRSEEFSSPYIANALVPCPQHGKATVKVDLIFEDYVGLDVHEKHVISREVFSASNRAWKNDTGSANYTIPKEIYRENDCKMRSSPAKTEGNQDSANSEMLPISFFDLLQDETNEGKFLQLISYNSLFFSHPYCKTEKDRTIFDHIRRKSKSFPDLITLKTMNPFNQPPPMDQCGLDATKPRENSRFLIDLDPAEASFASIAQCQEIGVVPINLDPVENFPTLPNNSEHGFELSSLDFSVNLQTEEEKNPFNPQSGSMSLDFNGNLIRNFADSSVNSELSTELSSASINQFKRRKLVSNWINDIRGIHGSELLSGSPSPKRHDIVSSSVKDTATTAGCKSSLTTSFSEQDGYGSMEVSFMEFKSVFSFL</sequence>
<dbReference type="Gene3D" id="3.40.50.300">
    <property type="entry name" value="P-loop containing nucleotide triphosphate hydrolases"/>
    <property type="match status" value="2"/>
</dbReference>
<dbReference type="PANTHER" id="PTHR47835">
    <property type="entry name" value="HFM1, ATP DEPENDENT DNA HELICASE HOMOLOG"/>
    <property type="match status" value="1"/>
</dbReference>
<dbReference type="SUPFAM" id="SSF52540">
    <property type="entry name" value="P-loop containing nucleoside triphosphate hydrolases"/>
    <property type="match status" value="2"/>
</dbReference>
<dbReference type="Gene3D" id="1.10.150.20">
    <property type="entry name" value="5' to 3' exonuclease, C-terminal subdomain"/>
    <property type="match status" value="1"/>
</dbReference>
<keyword evidence="3" id="KW-0378">Hydrolase</keyword>
<evidence type="ECO:0000256" key="6">
    <source>
        <dbReference type="ARBA" id="ARBA00023235"/>
    </source>
</evidence>
<evidence type="ECO:0000256" key="10">
    <source>
        <dbReference type="ARBA" id="ARBA00048988"/>
    </source>
</evidence>
<evidence type="ECO:0000313" key="14">
    <source>
        <dbReference type="Proteomes" id="UP001412067"/>
    </source>
</evidence>
<dbReference type="PROSITE" id="PS51192">
    <property type="entry name" value="HELICASE_ATP_BIND_1"/>
    <property type="match status" value="1"/>
</dbReference>
<gene>
    <name evidence="13" type="ORF">KSP40_PGU018373</name>
</gene>
<dbReference type="Pfam" id="PF00271">
    <property type="entry name" value="Helicase_C"/>
    <property type="match status" value="1"/>
</dbReference>
<accession>A0ABR2MCH6</accession>
<keyword evidence="6" id="KW-0413">Isomerase</keyword>
<dbReference type="SMART" id="SM00973">
    <property type="entry name" value="Sec63"/>
    <property type="match status" value="1"/>
</dbReference>
<evidence type="ECO:0000256" key="4">
    <source>
        <dbReference type="ARBA" id="ARBA00022806"/>
    </source>
</evidence>
<dbReference type="InterPro" id="IPR001650">
    <property type="entry name" value="Helicase_C-like"/>
</dbReference>
<evidence type="ECO:0000259" key="12">
    <source>
        <dbReference type="PROSITE" id="PS51194"/>
    </source>
</evidence>
<dbReference type="Pfam" id="PF00270">
    <property type="entry name" value="DEAD"/>
    <property type="match status" value="1"/>
</dbReference>
<evidence type="ECO:0000256" key="2">
    <source>
        <dbReference type="ARBA" id="ARBA00022741"/>
    </source>
</evidence>
<comment type="similarity">
    <text evidence="1">Belongs to the helicase family. SKI2 subfamily.</text>
</comment>